<sequence length="67" mass="7834">MSFLSPLYCFLFSAFETHTRLYSSINSSVLELYFSITLFMALILLSCHVVLFERIYIISISPFCYKC</sequence>
<feature type="transmembrane region" description="Helical" evidence="1">
    <location>
        <begin position="33"/>
        <end position="52"/>
    </location>
</feature>
<reference evidence="2" key="1">
    <citation type="journal article" date="2015" name="Front. Microbiol.">
        <title>Combining genomic sequencing methods to explore viral diversity and reveal potential virus-host interactions.</title>
        <authorList>
            <person name="Chow C.E."/>
            <person name="Winget D.M."/>
            <person name="White R.A.III."/>
            <person name="Hallam S.J."/>
            <person name="Suttle C.A."/>
        </authorList>
    </citation>
    <scope>NUCLEOTIDE SEQUENCE</scope>
    <source>
        <strain evidence="2">Oxic1_10</strain>
    </source>
</reference>
<dbReference type="EMBL" id="KR029605">
    <property type="protein sequence ID" value="AKH48562.1"/>
    <property type="molecule type" value="Genomic_DNA"/>
</dbReference>
<accession>A0A0F7LB21</accession>
<protein>
    <submittedName>
        <fullName evidence="2">Uncharacterized protein</fullName>
    </submittedName>
</protein>
<proteinExistence type="predicted"/>
<reference evidence="2" key="2">
    <citation type="submission" date="2015-03" db="EMBL/GenBank/DDBJ databases">
        <authorList>
            <person name="Chow C.-E.T."/>
            <person name="Winget D.M."/>
            <person name="White R.A.III."/>
            <person name="Hallam S.J."/>
            <person name="Suttle C.A."/>
        </authorList>
    </citation>
    <scope>NUCLEOTIDE SEQUENCE</scope>
    <source>
        <strain evidence="2">Oxic1_10</strain>
    </source>
</reference>
<organism evidence="2">
    <name type="scientific">uncultured marine virus</name>
    <dbReference type="NCBI Taxonomy" id="186617"/>
    <lineage>
        <taxon>Viruses</taxon>
        <taxon>environmental samples</taxon>
    </lineage>
</organism>
<evidence type="ECO:0000256" key="1">
    <source>
        <dbReference type="SAM" id="Phobius"/>
    </source>
</evidence>
<keyword evidence="1" id="KW-1133">Transmembrane helix</keyword>
<evidence type="ECO:0000313" key="2">
    <source>
        <dbReference type="EMBL" id="AKH48562.1"/>
    </source>
</evidence>
<name>A0A0F7LB21_9VIRU</name>
<keyword evidence="1" id="KW-0472">Membrane</keyword>
<keyword evidence="1" id="KW-0812">Transmembrane</keyword>